<feature type="transmembrane region" description="Helical" evidence="1">
    <location>
        <begin position="102"/>
        <end position="121"/>
    </location>
</feature>
<accession>A0A069NZ03</accession>
<dbReference type="OrthoDB" id="980055at2"/>
<reference evidence="5" key="3">
    <citation type="journal article" date="2019" name="Int. J. Syst. Evol. Microbiol.">
        <title>The Global Catalogue of Microorganisms (GCM) 10K type strain sequencing project: providing services to taxonomists for standard genome sequencing and annotation.</title>
        <authorList>
            <consortium name="The Broad Institute Genomics Platform"/>
            <consortium name="The Broad Institute Genome Sequencing Center for Infectious Disease"/>
            <person name="Wu L."/>
            <person name="Ma J."/>
        </authorList>
    </citation>
    <scope>NUCLEOTIDE SEQUENCE [LARGE SCALE GENOMIC DNA]</scope>
    <source>
        <strain evidence="5">CGMCC 1.11013</strain>
    </source>
</reference>
<evidence type="ECO:0000313" key="2">
    <source>
        <dbReference type="EMBL" id="GGD71289.1"/>
    </source>
</evidence>
<dbReference type="AlphaFoldDB" id="A0A069NZ03"/>
<evidence type="ECO:0000313" key="3">
    <source>
        <dbReference type="EMBL" id="KDR33402.1"/>
    </source>
</evidence>
<evidence type="ECO:0000313" key="5">
    <source>
        <dbReference type="Proteomes" id="UP000597138"/>
    </source>
</evidence>
<protein>
    <submittedName>
        <fullName evidence="3">Membrane protein</fullName>
    </submittedName>
</protein>
<reference evidence="2" key="1">
    <citation type="journal article" date="2014" name="Int. J. Syst. Evol. Microbiol.">
        <title>Complete genome of a new Firmicutes species belonging to the dominant human colonic microbiota ('Ruminococcus bicirculans') reveals two chromosomes and a selective capacity to utilize plant glucans.</title>
        <authorList>
            <consortium name="NISC Comparative Sequencing Program"/>
            <person name="Wegmann U."/>
            <person name="Louis P."/>
            <person name="Goesmann A."/>
            <person name="Henrissat B."/>
            <person name="Duncan S.H."/>
            <person name="Flint H.J."/>
        </authorList>
    </citation>
    <scope>NUCLEOTIDE SEQUENCE</scope>
    <source>
        <strain evidence="2">CGMCC 1.11013</strain>
    </source>
</reference>
<dbReference type="Proteomes" id="UP000027439">
    <property type="component" value="Unassembled WGS sequence"/>
</dbReference>
<keyword evidence="1" id="KW-1133">Transmembrane helix</keyword>
<sequence length="263" mass="28419">MRNDARARLFAPIFTALVASAWIVLWAWGAGPYARYVHHASWSDLPGVAAICEAVPGGSLLLDALLHSAAWLLMIAAMMLPTVFPLLAGFRRLTAARPDRRVLLALLVSGYASVWALFGVAAHVFDATLHQVAERVPVISLYAWLLGAGVVGLAGAYQFTRIKYRCLEKCRSPLMFVMEHWTGRNARRNSFVLGVSHGAFCVGCCWTLMLLMFAVGTGSIGWMLALGAVMAAEKNLPWGRRIGQAVGVALIVWACGIGLMHAG</sequence>
<dbReference type="Proteomes" id="UP000597138">
    <property type="component" value="Unassembled WGS sequence"/>
</dbReference>
<feature type="transmembrane region" description="Helical" evidence="1">
    <location>
        <begin position="9"/>
        <end position="28"/>
    </location>
</feature>
<feature type="transmembrane region" description="Helical" evidence="1">
    <location>
        <begin position="141"/>
        <end position="159"/>
    </location>
</feature>
<proteinExistence type="predicted"/>
<dbReference type="STRING" id="1071679.BG57_07680"/>
<dbReference type="eggNOG" id="COG5486">
    <property type="taxonomic scope" value="Bacteria"/>
</dbReference>
<name>A0A069NZ03_9BURK</name>
<comment type="caution">
    <text evidence="3">The sequence shown here is derived from an EMBL/GenBank/DDBJ whole genome shotgun (WGS) entry which is preliminary data.</text>
</comment>
<dbReference type="InterPro" id="IPR018688">
    <property type="entry name" value="PpoB2-like"/>
</dbReference>
<reference evidence="2" key="4">
    <citation type="submission" date="2024-05" db="EMBL/GenBank/DDBJ databases">
        <authorList>
            <person name="Sun Q."/>
            <person name="Zhou Y."/>
        </authorList>
    </citation>
    <scope>NUCLEOTIDE SEQUENCE</scope>
    <source>
        <strain evidence="2">CGMCC 1.11013</strain>
    </source>
</reference>
<dbReference type="EMBL" id="JFHE01000016">
    <property type="protein sequence ID" value="KDR33402.1"/>
    <property type="molecule type" value="Genomic_DNA"/>
</dbReference>
<organism evidence="3 4">
    <name type="scientific">Caballeronia grimmiae</name>
    <dbReference type="NCBI Taxonomy" id="1071679"/>
    <lineage>
        <taxon>Bacteria</taxon>
        <taxon>Pseudomonadati</taxon>
        <taxon>Pseudomonadota</taxon>
        <taxon>Betaproteobacteria</taxon>
        <taxon>Burkholderiales</taxon>
        <taxon>Burkholderiaceae</taxon>
        <taxon>Caballeronia</taxon>
    </lineage>
</organism>
<feature type="transmembrane region" description="Helical" evidence="1">
    <location>
        <begin position="69"/>
        <end position="90"/>
    </location>
</feature>
<keyword evidence="1" id="KW-0812">Transmembrane</keyword>
<keyword evidence="5" id="KW-1185">Reference proteome</keyword>
<gene>
    <name evidence="3" type="ORF">BG57_07680</name>
    <name evidence="2" type="ORF">GCM10010985_27250</name>
</gene>
<feature type="transmembrane region" description="Helical" evidence="1">
    <location>
        <begin position="191"/>
        <end position="222"/>
    </location>
</feature>
<keyword evidence="1" id="KW-0472">Membrane</keyword>
<reference evidence="3 4" key="2">
    <citation type="submission" date="2014-03" db="EMBL/GenBank/DDBJ databases">
        <title>Draft Genome Sequences of Four Burkholderia Strains.</title>
        <authorList>
            <person name="Liu X.Y."/>
            <person name="Li C.X."/>
            <person name="Xu J.H."/>
        </authorList>
    </citation>
    <scope>NUCLEOTIDE SEQUENCE [LARGE SCALE GENOMIC DNA]</scope>
    <source>
        <strain evidence="3 4">R27</strain>
    </source>
</reference>
<dbReference type="EMBL" id="BMEG01000004">
    <property type="protein sequence ID" value="GGD71289.1"/>
    <property type="molecule type" value="Genomic_DNA"/>
</dbReference>
<evidence type="ECO:0000256" key="1">
    <source>
        <dbReference type="SAM" id="Phobius"/>
    </source>
</evidence>
<evidence type="ECO:0000313" key="4">
    <source>
        <dbReference type="Proteomes" id="UP000027439"/>
    </source>
</evidence>
<dbReference type="RefSeq" id="WP_035966536.1">
    <property type="nucleotide sequence ID" value="NZ_BMEG01000004.1"/>
</dbReference>
<feature type="transmembrane region" description="Helical" evidence="1">
    <location>
        <begin position="242"/>
        <end position="262"/>
    </location>
</feature>
<dbReference type="Pfam" id="PF09948">
    <property type="entry name" value="PpoB2"/>
    <property type="match status" value="1"/>
</dbReference>